<dbReference type="GO" id="GO:0004637">
    <property type="term" value="F:phosphoribosylamine-glycine ligase activity"/>
    <property type="evidence" value="ECO:0007669"/>
    <property type="project" value="UniProtKB-EC"/>
</dbReference>
<evidence type="ECO:0000256" key="2">
    <source>
        <dbReference type="ARBA" id="ARBA00013255"/>
    </source>
</evidence>
<evidence type="ECO:0000259" key="11">
    <source>
        <dbReference type="PROSITE" id="PS50975"/>
    </source>
</evidence>
<dbReference type="UniPathway" id="UPA00074">
    <property type="reaction ID" value="UER00125"/>
</dbReference>
<dbReference type="PANTHER" id="PTHR43472">
    <property type="entry name" value="PHOSPHORIBOSYLAMINE--GLYCINE LIGASE"/>
    <property type="match status" value="1"/>
</dbReference>
<feature type="domain" description="ATP-grasp" evidence="11">
    <location>
        <begin position="116"/>
        <end position="319"/>
    </location>
</feature>
<evidence type="ECO:0000256" key="9">
    <source>
        <dbReference type="ARBA" id="ARBA00042864"/>
    </source>
</evidence>
<dbReference type="Gene3D" id="3.30.470.20">
    <property type="entry name" value="ATP-grasp fold, B domain"/>
    <property type="match status" value="1"/>
</dbReference>
<organism evidence="12 13">
    <name type="scientific">Candidatus Staskawiczbacteria bacterium RIFCSPHIGHO2_02_FULL_33_16</name>
    <dbReference type="NCBI Taxonomy" id="1802204"/>
    <lineage>
        <taxon>Bacteria</taxon>
        <taxon>Candidatus Staskawicziibacteriota</taxon>
    </lineage>
</organism>
<reference evidence="12 13" key="1">
    <citation type="journal article" date="2016" name="Nat. Commun.">
        <title>Thousands of microbial genomes shed light on interconnected biogeochemical processes in an aquifer system.</title>
        <authorList>
            <person name="Anantharaman K."/>
            <person name="Brown C.T."/>
            <person name="Hug L.A."/>
            <person name="Sharon I."/>
            <person name="Castelle C.J."/>
            <person name="Probst A.J."/>
            <person name="Thomas B.C."/>
            <person name="Singh A."/>
            <person name="Wilkins M.J."/>
            <person name="Karaoz U."/>
            <person name="Brodie E.L."/>
            <person name="Williams K.H."/>
            <person name="Hubbard S.S."/>
            <person name="Banfield J.F."/>
        </authorList>
    </citation>
    <scope>NUCLEOTIDE SEQUENCE [LARGE SCALE GENOMIC DNA]</scope>
</reference>
<dbReference type="AlphaFoldDB" id="A0A1G2HVW7"/>
<dbReference type="EMBL" id="MHOQ01000027">
    <property type="protein sequence ID" value="OGZ66381.1"/>
    <property type="molecule type" value="Genomic_DNA"/>
</dbReference>
<dbReference type="InterPro" id="IPR037123">
    <property type="entry name" value="PRibGlycinamide_synth_C_sf"/>
</dbReference>
<dbReference type="Proteomes" id="UP000179183">
    <property type="component" value="Unassembled WGS sequence"/>
</dbReference>
<dbReference type="GO" id="GO:0009113">
    <property type="term" value="P:purine nucleobase biosynthetic process"/>
    <property type="evidence" value="ECO:0007669"/>
    <property type="project" value="InterPro"/>
</dbReference>
<evidence type="ECO:0000313" key="13">
    <source>
        <dbReference type="Proteomes" id="UP000179183"/>
    </source>
</evidence>
<dbReference type="InterPro" id="IPR020560">
    <property type="entry name" value="PRibGlycinamide_synth_C-dom"/>
</dbReference>
<comment type="similarity">
    <text evidence="7">Belongs to the GARS family.</text>
</comment>
<keyword evidence="5" id="KW-0658">Purine biosynthesis</keyword>
<dbReference type="Pfam" id="PF01071">
    <property type="entry name" value="GARS_A"/>
    <property type="match status" value="1"/>
</dbReference>
<dbReference type="Gene3D" id="3.90.600.10">
    <property type="entry name" value="Phosphoribosylglycinamide synthetase, C-terminal domain"/>
    <property type="match status" value="1"/>
</dbReference>
<dbReference type="GO" id="GO:0046872">
    <property type="term" value="F:metal ion binding"/>
    <property type="evidence" value="ECO:0007669"/>
    <property type="project" value="InterPro"/>
</dbReference>
<dbReference type="SUPFAM" id="SSF51246">
    <property type="entry name" value="Rudiment single hybrid motif"/>
    <property type="match status" value="1"/>
</dbReference>
<dbReference type="EC" id="6.3.4.13" evidence="2"/>
<evidence type="ECO:0000256" key="1">
    <source>
        <dbReference type="ARBA" id="ARBA00005174"/>
    </source>
</evidence>
<evidence type="ECO:0000256" key="4">
    <source>
        <dbReference type="ARBA" id="ARBA00022741"/>
    </source>
</evidence>
<name>A0A1G2HVW7_9BACT</name>
<dbReference type="InterPro" id="IPR011761">
    <property type="entry name" value="ATP-grasp"/>
</dbReference>
<protein>
    <recommendedName>
        <fullName evidence="2">phosphoribosylamine--glycine ligase</fullName>
        <ecNumber evidence="2">6.3.4.13</ecNumber>
    </recommendedName>
    <alternativeName>
        <fullName evidence="8">Glycinamide ribonucleotide synthetase</fullName>
    </alternativeName>
    <alternativeName>
        <fullName evidence="9">Phosphoribosylglycinamide synthetase</fullName>
    </alternativeName>
</protein>
<comment type="pathway">
    <text evidence="1">Purine metabolism; IMP biosynthesis via de novo pathway; N(1)-(5-phospho-D-ribosyl)glycinamide from 5-phospho-alpha-D-ribose 1-diphosphate: step 2/2.</text>
</comment>
<gene>
    <name evidence="12" type="ORF">A3D34_02825</name>
</gene>
<evidence type="ECO:0000256" key="5">
    <source>
        <dbReference type="ARBA" id="ARBA00022755"/>
    </source>
</evidence>
<keyword evidence="6 10" id="KW-0067">ATP-binding</keyword>
<dbReference type="GO" id="GO:0006189">
    <property type="term" value="P:'de novo' IMP biosynthetic process"/>
    <property type="evidence" value="ECO:0007669"/>
    <property type="project" value="UniProtKB-UniPathway"/>
</dbReference>
<keyword evidence="4 10" id="KW-0547">Nucleotide-binding</keyword>
<evidence type="ECO:0000256" key="8">
    <source>
        <dbReference type="ARBA" id="ARBA00042242"/>
    </source>
</evidence>
<dbReference type="InterPro" id="IPR000115">
    <property type="entry name" value="PRibGlycinamide_synth"/>
</dbReference>
<dbReference type="InterPro" id="IPR020561">
    <property type="entry name" value="PRibGlycinamid_synth_ATP-grasp"/>
</dbReference>
<sequence>MTNEQNGKNNLPIITKELRKFLFVSWESLSGDLALQIKKEGHEVKVYIKSESDKDVYDGFLEKIDDWKKYIDWADVLVFDDVGFGEEADKLRKSGKLVVGGSSYTDKLEENREFGQSEMKRMGMLTLPHWDFTSHDSALTFIEQNPGRYVYKPSGFVPSDSKGILFLGKDEDGKDIHEIIRSNKKVLDKKIKQFQLQKFATGVEIAVGAFFNGHDFIYPININFEHKKLFPGDIGPFTGEMGTLMYWSLPNTIFKTTLEKMREEIKKSGYVGYIDINCIANARGIYPLEWTCRFGYPTISIQMEGILSEWGDFLYKIAKGESVELKTKKGFQIGVICAVPPFPFDDKSEMNIYKDLSIIFKKPNLDGIHLGDVKLVDENWRIAGETGYALVVTGSGITVEDARKQVYGRLENILLQNMFFRTDIGLGWSEDSDKLQTWGYLY</sequence>
<evidence type="ECO:0000256" key="6">
    <source>
        <dbReference type="ARBA" id="ARBA00022840"/>
    </source>
</evidence>
<evidence type="ECO:0000256" key="7">
    <source>
        <dbReference type="ARBA" id="ARBA00038345"/>
    </source>
</evidence>
<proteinExistence type="inferred from homology"/>
<accession>A0A1G2HVW7</accession>
<dbReference type="InterPro" id="IPR011054">
    <property type="entry name" value="Rudment_hybrid_motif"/>
</dbReference>
<evidence type="ECO:0000256" key="3">
    <source>
        <dbReference type="ARBA" id="ARBA00022598"/>
    </source>
</evidence>
<comment type="caution">
    <text evidence="12">The sequence shown here is derived from an EMBL/GenBank/DDBJ whole genome shotgun (WGS) entry which is preliminary data.</text>
</comment>
<evidence type="ECO:0000313" key="12">
    <source>
        <dbReference type="EMBL" id="OGZ66381.1"/>
    </source>
</evidence>
<dbReference type="SMART" id="SM01209">
    <property type="entry name" value="GARS_A"/>
    <property type="match status" value="1"/>
</dbReference>
<dbReference type="SUPFAM" id="SSF56059">
    <property type="entry name" value="Glutathione synthetase ATP-binding domain-like"/>
    <property type="match status" value="1"/>
</dbReference>
<dbReference type="PANTHER" id="PTHR43472:SF1">
    <property type="entry name" value="PHOSPHORIBOSYLAMINE--GLYCINE LIGASE, CHLOROPLASTIC"/>
    <property type="match status" value="1"/>
</dbReference>
<dbReference type="SMART" id="SM01210">
    <property type="entry name" value="GARS_C"/>
    <property type="match status" value="1"/>
</dbReference>
<dbReference type="PROSITE" id="PS50975">
    <property type="entry name" value="ATP_GRASP"/>
    <property type="match status" value="1"/>
</dbReference>
<keyword evidence="3 12" id="KW-0436">Ligase</keyword>
<dbReference type="GO" id="GO:0005524">
    <property type="term" value="F:ATP binding"/>
    <property type="evidence" value="ECO:0007669"/>
    <property type="project" value="UniProtKB-UniRule"/>
</dbReference>
<evidence type="ECO:0000256" key="10">
    <source>
        <dbReference type="PROSITE-ProRule" id="PRU00409"/>
    </source>
</evidence>